<proteinExistence type="inferred from homology"/>
<comment type="caution">
    <text evidence="5">The sequence shown here is derived from an EMBL/GenBank/DDBJ whole genome shotgun (WGS) entry which is preliminary data.</text>
</comment>
<reference evidence="5 6" key="1">
    <citation type="submission" date="2019-01" db="EMBL/GenBank/DDBJ databases">
        <title>Sequencing of cultivated peanut Arachis hypogaea provides insights into genome evolution and oil improvement.</title>
        <authorList>
            <person name="Chen X."/>
        </authorList>
    </citation>
    <scope>NUCLEOTIDE SEQUENCE [LARGE SCALE GENOMIC DNA]</scope>
    <source>
        <strain evidence="6">cv. Fuhuasheng</strain>
        <tissue evidence="5">Leaves</tissue>
    </source>
</reference>
<evidence type="ECO:0000313" key="6">
    <source>
        <dbReference type="Proteomes" id="UP000289738"/>
    </source>
</evidence>
<dbReference type="SUPFAM" id="SSF100920">
    <property type="entry name" value="Heat shock protein 70kD (HSP70), peptide-binding domain"/>
    <property type="match status" value="1"/>
</dbReference>
<feature type="region of interest" description="Disordered" evidence="4">
    <location>
        <begin position="130"/>
        <end position="152"/>
    </location>
</feature>
<dbReference type="Gene3D" id="1.20.1270.10">
    <property type="match status" value="1"/>
</dbReference>
<dbReference type="InterPro" id="IPR029048">
    <property type="entry name" value="HSP70_C_sf"/>
</dbReference>
<protein>
    <submittedName>
        <fullName evidence="5">Uncharacterized protein</fullName>
    </submittedName>
</protein>
<dbReference type="Pfam" id="PF00012">
    <property type="entry name" value="HSP70"/>
    <property type="match status" value="1"/>
</dbReference>
<comment type="similarity">
    <text evidence="1">Belongs to the heat shock protein 70 family.</text>
</comment>
<dbReference type="FunFam" id="1.20.1270.10:FF:000016">
    <property type="entry name" value="Heat shock protein 70"/>
    <property type="match status" value="1"/>
</dbReference>
<dbReference type="STRING" id="3818.A0A444ZJX6"/>
<dbReference type="EMBL" id="SDMP01000014">
    <property type="protein sequence ID" value="RYR14470.1"/>
    <property type="molecule type" value="Genomic_DNA"/>
</dbReference>
<evidence type="ECO:0000256" key="2">
    <source>
        <dbReference type="ARBA" id="ARBA00022741"/>
    </source>
</evidence>
<sequence length="152" mass="16886">MSAEDKTAGVKNKITSTNDKGRLSKEEIERMVQEAEKYKAEDEQVKKEVDAKNSLENYAYSMRNTIKDDNVCAKLDPSDKQRNEKAIDDTIQWLDGNQLAEVDEFEDKLKELEILCNPVISKIYQGGGGFAPSSADAAHDNSAGGPKIEEVD</sequence>
<dbReference type="SUPFAM" id="SSF100934">
    <property type="entry name" value="Heat shock protein 70kD (HSP70), C-terminal subdomain"/>
    <property type="match status" value="1"/>
</dbReference>
<accession>A0A444ZJX6</accession>
<dbReference type="Proteomes" id="UP000289738">
    <property type="component" value="Chromosome B04"/>
</dbReference>
<gene>
    <name evidence="5" type="ORF">Ahy_B04g071049</name>
</gene>
<keyword evidence="6" id="KW-1185">Reference proteome</keyword>
<keyword evidence="3" id="KW-0067">ATP-binding</keyword>
<dbReference type="GO" id="GO:0140662">
    <property type="term" value="F:ATP-dependent protein folding chaperone"/>
    <property type="evidence" value="ECO:0007669"/>
    <property type="project" value="InterPro"/>
</dbReference>
<dbReference type="InterPro" id="IPR013126">
    <property type="entry name" value="Hsp_70_fam"/>
</dbReference>
<evidence type="ECO:0000313" key="5">
    <source>
        <dbReference type="EMBL" id="RYR14470.1"/>
    </source>
</evidence>
<name>A0A444ZJX6_ARAHY</name>
<keyword evidence="2" id="KW-0547">Nucleotide-binding</keyword>
<dbReference type="PANTHER" id="PTHR19375">
    <property type="entry name" value="HEAT SHOCK PROTEIN 70KDA"/>
    <property type="match status" value="1"/>
</dbReference>
<evidence type="ECO:0000256" key="1">
    <source>
        <dbReference type="ARBA" id="ARBA00007381"/>
    </source>
</evidence>
<dbReference type="Gene3D" id="2.60.34.10">
    <property type="entry name" value="Substrate Binding Domain Of DNAk, Chain A, domain 1"/>
    <property type="match status" value="1"/>
</dbReference>
<organism evidence="5 6">
    <name type="scientific">Arachis hypogaea</name>
    <name type="common">Peanut</name>
    <dbReference type="NCBI Taxonomy" id="3818"/>
    <lineage>
        <taxon>Eukaryota</taxon>
        <taxon>Viridiplantae</taxon>
        <taxon>Streptophyta</taxon>
        <taxon>Embryophyta</taxon>
        <taxon>Tracheophyta</taxon>
        <taxon>Spermatophyta</taxon>
        <taxon>Magnoliopsida</taxon>
        <taxon>eudicotyledons</taxon>
        <taxon>Gunneridae</taxon>
        <taxon>Pentapetalae</taxon>
        <taxon>rosids</taxon>
        <taxon>fabids</taxon>
        <taxon>Fabales</taxon>
        <taxon>Fabaceae</taxon>
        <taxon>Papilionoideae</taxon>
        <taxon>50 kb inversion clade</taxon>
        <taxon>dalbergioids sensu lato</taxon>
        <taxon>Dalbergieae</taxon>
        <taxon>Pterocarpus clade</taxon>
        <taxon>Arachis</taxon>
    </lineage>
</organism>
<feature type="region of interest" description="Disordered" evidence="4">
    <location>
        <begin position="1"/>
        <end position="26"/>
    </location>
</feature>
<dbReference type="GO" id="GO:0005524">
    <property type="term" value="F:ATP binding"/>
    <property type="evidence" value="ECO:0007669"/>
    <property type="project" value="UniProtKB-KW"/>
</dbReference>
<dbReference type="AlphaFoldDB" id="A0A444ZJX6"/>
<dbReference type="InterPro" id="IPR029047">
    <property type="entry name" value="HSP70_peptide-bd_sf"/>
</dbReference>
<evidence type="ECO:0000256" key="3">
    <source>
        <dbReference type="ARBA" id="ARBA00022840"/>
    </source>
</evidence>
<evidence type="ECO:0000256" key="4">
    <source>
        <dbReference type="SAM" id="MobiDB-lite"/>
    </source>
</evidence>